<protein>
    <submittedName>
        <fullName evidence="1">Uncharacterized protein</fullName>
    </submittedName>
</protein>
<comment type="caution">
    <text evidence="1">The sequence shown here is derived from an EMBL/GenBank/DDBJ whole genome shotgun (WGS) entry which is preliminary data.</text>
</comment>
<name>A0A0B0MJ59_GOSAR</name>
<gene>
    <name evidence="1" type="ORF">F383_38492</name>
</gene>
<evidence type="ECO:0000313" key="1">
    <source>
        <dbReference type="EMBL" id="KHF99498.1"/>
    </source>
</evidence>
<sequence length="39" mass="4532">MYLAILLPCITCKIIVIKLFQGRDALLPHIVFNMLVRFN</sequence>
<dbReference type="AlphaFoldDB" id="A0A0B0MJ59"/>
<keyword evidence="2" id="KW-1185">Reference proteome</keyword>
<accession>A0A0B0MJ59</accession>
<proteinExistence type="predicted"/>
<reference evidence="2" key="1">
    <citation type="submission" date="2014-09" db="EMBL/GenBank/DDBJ databases">
        <authorList>
            <person name="Mudge J."/>
            <person name="Ramaraj T."/>
            <person name="Lindquist I.E."/>
            <person name="Bharti A.K."/>
            <person name="Sundararajan A."/>
            <person name="Cameron C.T."/>
            <person name="Woodward J.E."/>
            <person name="May G.D."/>
            <person name="Brubaker C."/>
            <person name="Broadhvest J."/>
            <person name="Wilkins T.A."/>
        </authorList>
    </citation>
    <scope>NUCLEOTIDE SEQUENCE</scope>
    <source>
        <strain evidence="2">cv. AKA8401</strain>
    </source>
</reference>
<organism evidence="1 2">
    <name type="scientific">Gossypium arboreum</name>
    <name type="common">Tree cotton</name>
    <name type="synonym">Gossypium nanking</name>
    <dbReference type="NCBI Taxonomy" id="29729"/>
    <lineage>
        <taxon>Eukaryota</taxon>
        <taxon>Viridiplantae</taxon>
        <taxon>Streptophyta</taxon>
        <taxon>Embryophyta</taxon>
        <taxon>Tracheophyta</taxon>
        <taxon>Spermatophyta</taxon>
        <taxon>Magnoliopsida</taxon>
        <taxon>eudicotyledons</taxon>
        <taxon>Gunneridae</taxon>
        <taxon>Pentapetalae</taxon>
        <taxon>rosids</taxon>
        <taxon>malvids</taxon>
        <taxon>Malvales</taxon>
        <taxon>Malvaceae</taxon>
        <taxon>Malvoideae</taxon>
        <taxon>Gossypium</taxon>
    </lineage>
</organism>
<dbReference type="EMBL" id="JRRC01082293">
    <property type="protein sequence ID" value="KHF99498.1"/>
    <property type="molecule type" value="Genomic_DNA"/>
</dbReference>
<dbReference type="Proteomes" id="UP000032142">
    <property type="component" value="Unassembled WGS sequence"/>
</dbReference>
<evidence type="ECO:0000313" key="2">
    <source>
        <dbReference type="Proteomes" id="UP000032142"/>
    </source>
</evidence>